<organism evidence="2 3">
    <name type="scientific">Neolewinella litorea</name>
    <dbReference type="NCBI Taxonomy" id="2562452"/>
    <lineage>
        <taxon>Bacteria</taxon>
        <taxon>Pseudomonadati</taxon>
        <taxon>Bacteroidota</taxon>
        <taxon>Saprospiria</taxon>
        <taxon>Saprospirales</taxon>
        <taxon>Lewinellaceae</taxon>
        <taxon>Neolewinella</taxon>
    </lineage>
</organism>
<keyword evidence="3" id="KW-1185">Reference proteome</keyword>
<dbReference type="EMBL" id="SRSF01000011">
    <property type="protein sequence ID" value="THH35562.1"/>
    <property type="molecule type" value="Genomic_DNA"/>
</dbReference>
<dbReference type="OrthoDB" id="1492800at2"/>
<evidence type="ECO:0000313" key="2">
    <source>
        <dbReference type="EMBL" id="THH35562.1"/>
    </source>
</evidence>
<evidence type="ECO:0000256" key="1">
    <source>
        <dbReference type="SAM" id="SignalP"/>
    </source>
</evidence>
<dbReference type="Proteomes" id="UP000308528">
    <property type="component" value="Unassembled WGS sequence"/>
</dbReference>
<accession>A0A4S4N8N0</accession>
<feature type="signal peptide" evidence="1">
    <location>
        <begin position="1"/>
        <end position="19"/>
    </location>
</feature>
<gene>
    <name evidence="2" type="ORF">E4021_15845</name>
</gene>
<comment type="caution">
    <text evidence="2">The sequence shown here is derived from an EMBL/GenBank/DDBJ whole genome shotgun (WGS) entry which is preliminary data.</text>
</comment>
<reference evidence="2 3" key="1">
    <citation type="submission" date="2019-04" db="EMBL/GenBank/DDBJ databases">
        <title>Lewinella litorea sp. nov., isolated from a marine sand.</title>
        <authorList>
            <person name="Yoon J.-H."/>
        </authorList>
    </citation>
    <scope>NUCLEOTIDE SEQUENCE [LARGE SCALE GENOMIC DNA]</scope>
    <source>
        <strain evidence="2 3">HSMS-39</strain>
    </source>
</reference>
<name>A0A4S4N8N0_9BACT</name>
<dbReference type="AlphaFoldDB" id="A0A4S4N8N0"/>
<keyword evidence="1" id="KW-0732">Signal</keyword>
<feature type="chain" id="PRO_5020375168" evidence="1">
    <location>
        <begin position="20"/>
        <end position="209"/>
    </location>
</feature>
<evidence type="ECO:0000313" key="3">
    <source>
        <dbReference type="Proteomes" id="UP000308528"/>
    </source>
</evidence>
<sequence length="209" mass="23584">MNVSLIFLCCCLFSLPLSAQSLLRQLADEVCSCMTTGEIVYPRLQAGRCIEDVAKAHPRRIQDELQLSVLLASDRRRLGELLVDPLAEHCTALLELGEPEATEPELKYSDFPLARALDSPVAAKHPRPDPRSVTLRDAPTVYQTEGELLEVGREAVMILLASGRVMAFRYEPRQLRRAAPRVGQRLLIIYAANWTRDDRRVTFELLEMK</sequence>
<protein>
    <submittedName>
        <fullName evidence="2">Uncharacterized protein</fullName>
    </submittedName>
</protein>
<dbReference type="RefSeq" id="WP_136460360.1">
    <property type="nucleotide sequence ID" value="NZ_SRSF01000011.1"/>
</dbReference>
<proteinExistence type="predicted"/>